<dbReference type="InterPro" id="IPR029044">
    <property type="entry name" value="Nucleotide-diphossugar_trans"/>
</dbReference>
<dbReference type="Proteomes" id="UP000806528">
    <property type="component" value="Unassembled WGS sequence"/>
</dbReference>
<name>A0ABR9PF15_9ACTN</name>
<feature type="compositionally biased region" description="Basic and acidic residues" evidence="1">
    <location>
        <begin position="507"/>
        <end position="553"/>
    </location>
</feature>
<dbReference type="PANTHER" id="PTHR43685">
    <property type="entry name" value="GLYCOSYLTRANSFERASE"/>
    <property type="match status" value="1"/>
</dbReference>
<dbReference type="EMBL" id="JADBGI010000048">
    <property type="protein sequence ID" value="MBE3002439.1"/>
    <property type="molecule type" value="Genomic_DNA"/>
</dbReference>
<feature type="region of interest" description="Disordered" evidence="1">
    <location>
        <begin position="480"/>
        <end position="553"/>
    </location>
</feature>
<evidence type="ECO:0000256" key="1">
    <source>
        <dbReference type="SAM" id="MobiDB-lite"/>
    </source>
</evidence>
<feature type="compositionally biased region" description="Polar residues" evidence="1">
    <location>
        <begin position="1"/>
        <end position="12"/>
    </location>
</feature>
<evidence type="ECO:0000259" key="2">
    <source>
        <dbReference type="Pfam" id="PF00535"/>
    </source>
</evidence>
<dbReference type="CDD" id="cd00761">
    <property type="entry name" value="Glyco_tranf_GTA_type"/>
    <property type="match status" value="1"/>
</dbReference>
<dbReference type="SUPFAM" id="SSF53448">
    <property type="entry name" value="Nucleotide-diphospho-sugar transferases"/>
    <property type="match status" value="1"/>
</dbReference>
<sequence length="582" mass="64699">MTTPQGTSTVTAQPEPPEGGGQPYVVRNDYTSVEVPELGEWEPTLSVSVVLPAHGHQEKLDLVLAALSVQSYPSELLEVIVVDDGSPEPLRLGPVVPENVRLIRATEGAWGSAHAVNCGVEASTGDVVLRLDADMLVFREHVESQLRWHHQLDYAAVLGHKLFVDWDPQRYSAEQVRDEVAAGRAGELFDPSTADPHWIERNINKTNQLRTAGRLAYKVFIGATGSVHRSLFDRAGGLDPELVLGGDTEFAFRLHQQGAVFVPDLDTSSWHLGRTQMQTRREAGTRFRSPYVSNRVPDFHLRRKRPDRLWEVPYADVVVDVDGRTLEAVDTTASALLDGTTPDLRMWLVGPWSELEDGRRSPLDEERLDLRLVQETFRGDPRVRFVESAPEPDPRVPFRLEAPAGAHPTRTVVADMVRVLDRKGAGLMCTPLPGATRAGGGLLRLERASSFARALHLEPGARGTDLDRVVEKVAGTHWTPGAEFVVDEDAGGEEPPGPESRPAGGSDTKDGGRRKRASAERKDAMRKERRELERMNAEELRRELERARGETERLEARALRAERKLRWSTPGFGRRLLGRMLR</sequence>
<feature type="region of interest" description="Disordered" evidence="1">
    <location>
        <begin position="1"/>
        <end position="24"/>
    </location>
</feature>
<keyword evidence="4" id="KW-1185">Reference proteome</keyword>
<dbReference type="InterPro" id="IPR001173">
    <property type="entry name" value="Glyco_trans_2-like"/>
</dbReference>
<organism evidence="3 4">
    <name type="scientific">Nocardiopsis coralli</name>
    <dbReference type="NCBI Taxonomy" id="2772213"/>
    <lineage>
        <taxon>Bacteria</taxon>
        <taxon>Bacillati</taxon>
        <taxon>Actinomycetota</taxon>
        <taxon>Actinomycetes</taxon>
        <taxon>Streptosporangiales</taxon>
        <taxon>Nocardiopsidaceae</taxon>
        <taxon>Nocardiopsis</taxon>
    </lineage>
</organism>
<dbReference type="Pfam" id="PF00535">
    <property type="entry name" value="Glycos_transf_2"/>
    <property type="match status" value="1"/>
</dbReference>
<dbReference type="RefSeq" id="WP_193125024.1">
    <property type="nucleotide sequence ID" value="NZ_JADBGI010000048.1"/>
</dbReference>
<accession>A0ABR9PF15</accession>
<feature type="domain" description="Glycosyltransferase 2-like" evidence="2">
    <location>
        <begin position="48"/>
        <end position="175"/>
    </location>
</feature>
<dbReference type="PANTHER" id="PTHR43685:SF3">
    <property type="entry name" value="SLR2126 PROTEIN"/>
    <property type="match status" value="1"/>
</dbReference>
<gene>
    <name evidence="3" type="ORF">IDM40_27630</name>
</gene>
<proteinExistence type="predicted"/>
<dbReference type="Gene3D" id="3.90.550.10">
    <property type="entry name" value="Spore Coat Polysaccharide Biosynthesis Protein SpsA, Chain A"/>
    <property type="match status" value="1"/>
</dbReference>
<dbReference type="InterPro" id="IPR050834">
    <property type="entry name" value="Glycosyltransf_2"/>
</dbReference>
<evidence type="ECO:0000313" key="3">
    <source>
        <dbReference type="EMBL" id="MBE3002439.1"/>
    </source>
</evidence>
<protein>
    <submittedName>
        <fullName evidence="3">Glycosyltransferase</fullName>
    </submittedName>
</protein>
<comment type="caution">
    <text evidence="3">The sequence shown here is derived from an EMBL/GenBank/DDBJ whole genome shotgun (WGS) entry which is preliminary data.</text>
</comment>
<reference evidence="3 4" key="1">
    <citation type="submission" date="2020-09" db="EMBL/GenBank/DDBJ databases">
        <title>Diversity and distribution of actinomycetes associated with coral in the coast of Hainan.</title>
        <authorList>
            <person name="Li F."/>
        </authorList>
    </citation>
    <scope>NUCLEOTIDE SEQUENCE [LARGE SCALE GENOMIC DNA]</scope>
    <source>
        <strain evidence="3 4">HNM0947</strain>
    </source>
</reference>
<evidence type="ECO:0000313" key="4">
    <source>
        <dbReference type="Proteomes" id="UP000806528"/>
    </source>
</evidence>